<evidence type="ECO:0000313" key="2">
    <source>
        <dbReference type="EMBL" id="BCD99145.1"/>
    </source>
</evidence>
<gene>
    <name evidence="2" type="ORF">MARGE09_P3346</name>
</gene>
<feature type="domain" description="Smr" evidence="1">
    <location>
        <begin position="93"/>
        <end position="173"/>
    </location>
</feature>
<dbReference type="PANTHER" id="PTHR35562:SF2">
    <property type="entry name" value="DNA ENDONUCLEASE SMRA-RELATED"/>
    <property type="match status" value="1"/>
</dbReference>
<dbReference type="InterPro" id="IPR047688">
    <property type="entry name" value="Endonuc_SmrA"/>
</dbReference>
<dbReference type="PROSITE" id="PS50828">
    <property type="entry name" value="SMR"/>
    <property type="match status" value="1"/>
</dbReference>
<dbReference type="PANTHER" id="PTHR35562">
    <property type="entry name" value="DNA ENDONUCLEASE SMRA-RELATED"/>
    <property type="match status" value="1"/>
</dbReference>
<reference evidence="2 3" key="1">
    <citation type="journal article" date="2022" name="IScience">
        <title>An ultrasensitive nanofiber-based assay for enzymatic hydrolysis and deep-sea microbial degradation of cellulose.</title>
        <authorList>
            <person name="Tsudome M."/>
            <person name="Tachioka M."/>
            <person name="Miyazaki M."/>
            <person name="Uchimura K."/>
            <person name="Tsuda M."/>
            <person name="Takaki Y."/>
            <person name="Deguchi S."/>
        </authorList>
    </citation>
    <scope>NUCLEOTIDE SEQUENCE [LARGE SCALE GENOMIC DNA]</scope>
    <source>
        <strain evidence="2 3">GE09</strain>
    </source>
</reference>
<dbReference type="Proteomes" id="UP001320119">
    <property type="component" value="Chromosome"/>
</dbReference>
<sequence length="189" mass="21405">MSDNSFLDLLGDDVTPIKAEPRVTLQKTTVDATTLKERRQTAQLEAAAPEDPLSGEPIEMVEPLSLISFMRPGVQHGVYRNVRMGKYKIDARLDLHKLTMDRARKLVYQFVKDCVGNDVRMALITHGKGEGREQPALLKSCVAYWLPQMEEVLAFHSAQKQHGSYGATYVLLRKSDAKKLSNREQHQKR</sequence>
<dbReference type="InterPro" id="IPR036063">
    <property type="entry name" value="Smr_dom_sf"/>
</dbReference>
<proteinExistence type="predicted"/>
<dbReference type="Pfam" id="PF01713">
    <property type="entry name" value="Smr"/>
    <property type="match status" value="1"/>
</dbReference>
<accession>A0AAN1WK94</accession>
<dbReference type="InterPro" id="IPR002625">
    <property type="entry name" value="Smr_dom"/>
</dbReference>
<organism evidence="2 3">
    <name type="scientific">Marinagarivorans cellulosilyticus</name>
    <dbReference type="NCBI Taxonomy" id="2721545"/>
    <lineage>
        <taxon>Bacteria</taxon>
        <taxon>Pseudomonadati</taxon>
        <taxon>Pseudomonadota</taxon>
        <taxon>Gammaproteobacteria</taxon>
        <taxon>Cellvibrionales</taxon>
        <taxon>Cellvibrionaceae</taxon>
        <taxon>Marinagarivorans</taxon>
    </lineage>
</organism>
<dbReference type="Gene3D" id="3.30.1370.110">
    <property type="match status" value="1"/>
</dbReference>
<evidence type="ECO:0000259" key="1">
    <source>
        <dbReference type="PROSITE" id="PS50828"/>
    </source>
</evidence>
<dbReference type="SMART" id="SM00463">
    <property type="entry name" value="SMR"/>
    <property type="match status" value="1"/>
</dbReference>
<dbReference type="RefSeq" id="WP_236984106.1">
    <property type="nucleotide sequence ID" value="NZ_AP023086.1"/>
</dbReference>
<dbReference type="KEGG" id="marq:MARGE09_P3346"/>
<dbReference type="NCBIfam" id="NF033154">
    <property type="entry name" value="endonuc_SmrA"/>
    <property type="match status" value="1"/>
</dbReference>
<evidence type="ECO:0000313" key="3">
    <source>
        <dbReference type="Proteomes" id="UP001320119"/>
    </source>
</evidence>
<dbReference type="SUPFAM" id="SSF160443">
    <property type="entry name" value="SMR domain-like"/>
    <property type="match status" value="1"/>
</dbReference>
<dbReference type="GO" id="GO:0004520">
    <property type="term" value="F:DNA endonuclease activity"/>
    <property type="evidence" value="ECO:0007669"/>
    <property type="project" value="TreeGrafter"/>
</dbReference>
<keyword evidence="3" id="KW-1185">Reference proteome</keyword>
<dbReference type="EMBL" id="AP023086">
    <property type="protein sequence ID" value="BCD99145.1"/>
    <property type="molecule type" value="Genomic_DNA"/>
</dbReference>
<name>A0AAN1WK94_9GAMM</name>
<dbReference type="AlphaFoldDB" id="A0AAN1WK94"/>
<protein>
    <recommendedName>
        <fullName evidence="1">Smr domain-containing protein</fullName>
    </recommendedName>
</protein>